<dbReference type="AlphaFoldDB" id="A0A2X0SCW1"/>
<sequence>MKEPSPLPEIADIVRHWMPDADEAELKEATVNFREYLAVIYRIFLRLEAENRLDEICVISDVDATVEESNNK</sequence>
<name>A0A2X0SCW1_9PROT</name>
<organism evidence="1">
    <name type="scientific">Candidatus Nitrotoga fabula</name>
    <dbReference type="NCBI Taxonomy" id="2182327"/>
    <lineage>
        <taxon>Bacteria</taxon>
        <taxon>Pseudomonadati</taxon>
        <taxon>Pseudomonadota</taxon>
        <taxon>Betaproteobacteria</taxon>
        <taxon>Nitrosomonadales</taxon>
        <taxon>Gallionellaceae</taxon>
        <taxon>Candidatus Nitrotoga</taxon>
    </lineage>
</organism>
<evidence type="ECO:0000313" key="1">
    <source>
        <dbReference type="EMBL" id="SPS05221.1"/>
    </source>
</evidence>
<accession>A0A2X0SCW1</accession>
<gene>
    <name evidence="1" type="ORF">NITFAB_0810</name>
</gene>
<reference evidence="1" key="1">
    <citation type="submission" date="2018-05" db="EMBL/GenBank/DDBJ databases">
        <authorList>
            <person name="Lanie J.A."/>
            <person name="Ng W.-L."/>
            <person name="Kazmierczak K.M."/>
            <person name="Andrzejewski T.M."/>
            <person name="Davidsen T.M."/>
            <person name="Wayne K.J."/>
            <person name="Tettelin H."/>
            <person name="Glass J.I."/>
            <person name="Rusch D."/>
            <person name="Podicherti R."/>
            <person name="Tsui H.-C.T."/>
            <person name="Winkler M.E."/>
        </authorList>
    </citation>
    <scope>NUCLEOTIDE SEQUENCE</scope>
    <source>
        <strain evidence="1">KNB</strain>
    </source>
</reference>
<proteinExistence type="predicted"/>
<dbReference type="EMBL" id="LS423452">
    <property type="protein sequence ID" value="SPS05221.1"/>
    <property type="molecule type" value="Genomic_DNA"/>
</dbReference>
<protein>
    <submittedName>
        <fullName evidence="1">Uncharacterized protein</fullName>
    </submittedName>
</protein>